<feature type="region of interest" description="Disordered" evidence="2">
    <location>
        <begin position="1"/>
        <end position="43"/>
    </location>
</feature>
<comment type="similarity">
    <text evidence="1">Belongs to the protein phosphatase inhibitor 2 family.</text>
</comment>
<dbReference type="EMBL" id="GECZ01021308">
    <property type="protein sequence ID" value="JAS48461.1"/>
    <property type="molecule type" value="Transcribed_RNA"/>
</dbReference>
<proteinExistence type="inferred from homology"/>
<evidence type="ECO:0000256" key="2">
    <source>
        <dbReference type="SAM" id="MobiDB-lite"/>
    </source>
</evidence>
<reference evidence="3" key="1">
    <citation type="submission" date="2015-11" db="EMBL/GenBank/DDBJ databases">
        <title>De novo transcriptome assembly of four potential Pierce s Disease insect vectors from Arizona vineyards.</title>
        <authorList>
            <person name="Tassone E.E."/>
        </authorList>
    </citation>
    <scope>NUCLEOTIDE SEQUENCE</scope>
</reference>
<dbReference type="AlphaFoldDB" id="A0A1B6FE43"/>
<sequence>MEEKKDKNDSKSKTKTSPKGILRHPSHQSNTSRSEIKQKKSIKWDEMNIIATLHPAGKDYGNMKIDEVPTPFERPSSSDGKGVDAQTLAKRLEEANVSWSSSASEEEGEEEEETLEEKKKRESFLKKRKQHYNEYIEAKKKLAELEDADDEDSDNEPSK</sequence>
<feature type="compositionally biased region" description="Basic and acidic residues" evidence="2">
    <location>
        <begin position="116"/>
        <end position="127"/>
    </location>
</feature>
<accession>A0A1B6FE43</accession>
<feature type="region of interest" description="Disordered" evidence="2">
    <location>
        <begin position="57"/>
        <end position="127"/>
    </location>
</feature>
<dbReference type="Pfam" id="PF04979">
    <property type="entry name" value="IPP-2"/>
    <property type="match status" value="1"/>
</dbReference>
<evidence type="ECO:0008006" key="4">
    <source>
        <dbReference type="Google" id="ProtNLM"/>
    </source>
</evidence>
<feature type="compositionally biased region" description="Basic and acidic residues" evidence="2">
    <location>
        <begin position="34"/>
        <end position="43"/>
    </location>
</feature>
<evidence type="ECO:0000313" key="3">
    <source>
        <dbReference type="EMBL" id="JAS48461.1"/>
    </source>
</evidence>
<protein>
    <recommendedName>
        <fullName evidence="4">Protein phosphatase inhibitor 2</fullName>
    </recommendedName>
</protein>
<dbReference type="GO" id="GO:0009966">
    <property type="term" value="P:regulation of signal transduction"/>
    <property type="evidence" value="ECO:0007669"/>
    <property type="project" value="InterPro"/>
</dbReference>
<feature type="compositionally biased region" description="Basic residues" evidence="2">
    <location>
        <begin position="13"/>
        <end position="26"/>
    </location>
</feature>
<dbReference type="GO" id="GO:0004864">
    <property type="term" value="F:protein phosphatase inhibitor activity"/>
    <property type="evidence" value="ECO:0007669"/>
    <property type="project" value="InterPro"/>
</dbReference>
<dbReference type="PANTHER" id="PTHR12398">
    <property type="entry name" value="PROTEIN PHOSPHATASE INHIBITOR"/>
    <property type="match status" value="1"/>
</dbReference>
<evidence type="ECO:0000256" key="1">
    <source>
        <dbReference type="ARBA" id="ARBA00005472"/>
    </source>
</evidence>
<name>A0A1B6FE43_9HEMI</name>
<feature type="compositionally biased region" description="Basic and acidic residues" evidence="2">
    <location>
        <begin position="1"/>
        <end position="12"/>
    </location>
</feature>
<organism evidence="3">
    <name type="scientific">Cuerna arida</name>
    <dbReference type="NCBI Taxonomy" id="1464854"/>
    <lineage>
        <taxon>Eukaryota</taxon>
        <taxon>Metazoa</taxon>
        <taxon>Ecdysozoa</taxon>
        <taxon>Arthropoda</taxon>
        <taxon>Hexapoda</taxon>
        <taxon>Insecta</taxon>
        <taxon>Pterygota</taxon>
        <taxon>Neoptera</taxon>
        <taxon>Paraneoptera</taxon>
        <taxon>Hemiptera</taxon>
        <taxon>Auchenorrhyncha</taxon>
        <taxon>Membracoidea</taxon>
        <taxon>Cicadellidae</taxon>
        <taxon>Cicadellinae</taxon>
        <taxon>Proconiini</taxon>
        <taxon>Cuerna</taxon>
    </lineage>
</organism>
<gene>
    <name evidence="3" type="ORF">g.11515</name>
</gene>
<dbReference type="PANTHER" id="PTHR12398:SF20">
    <property type="entry name" value="PROTEIN PHOSPHATASE 1 REGULATORY INHIBITOR SUBUNIT 2"/>
    <property type="match status" value="1"/>
</dbReference>
<feature type="compositionally biased region" description="Acidic residues" evidence="2">
    <location>
        <begin position="104"/>
        <end position="115"/>
    </location>
</feature>
<dbReference type="InterPro" id="IPR007062">
    <property type="entry name" value="PPI-2"/>
</dbReference>
<dbReference type="Gene3D" id="6.10.250.1050">
    <property type="match status" value="1"/>
</dbReference>